<evidence type="ECO:0000256" key="4">
    <source>
        <dbReference type="ARBA" id="ARBA00018732"/>
    </source>
</evidence>
<dbReference type="AlphaFoldDB" id="A0A7H9AY31"/>
<feature type="region of interest" description="Disordered" evidence="8">
    <location>
        <begin position="1"/>
        <end position="95"/>
    </location>
</feature>
<reference evidence="10 11" key="1">
    <citation type="submission" date="2020-07" db="EMBL/GenBank/DDBJ databases">
        <title>The yeast mating-type switching endonuclease HO is a domesticated member of an unorthodox homing genetic element family.</title>
        <authorList>
            <person name="Coughlan A.Y."/>
            <person name="Lombardi L."/>
            <person name="Braun-Galleani S."/>
            <person name="Martos A.R."/>
            <person name="Galeote V."/>
            <person name="Bigey F."/>
            <person name="Dequin S."/>
            <person name="Byrne K.P."/>
            <person name="Wolfe K.H."/>
        </authorList>
    </citation>
    <scope>NUCLEOTIDE SEQUENCE [LARGE SCALE GENOMIC DNA]</scope>
    <source>
        <strain evidence="10 11">NRRL Y-6702</strain>
    </source>
</reference>
<proteinExistence type="inferred from homology"/>
<feature type="domain" description="Histone chaperone" evidence="9">
    <location>
        <begin position="84"/>
        <end position="121"/>
    </location>
</feature>
<keyword evidence="6" id="KW-0143">Chaperone</keyword>
<evidence type="ECO:0000256" key="6">
    <source>
        <dbReference type="ARBA" id="ARBA00023186"/>
    </source>
</evidence>
<evidence type="ECO:0000256" key="7">
    <source>
        <dbReference type="ARBA" id="ARBA00023242"/>
    </source>
</evidence>
<feature type="compositionally biased region" description="Basic and acidic residues" evidence="8">
    <location>
        <begin position="1"/>
        <end position="15"/>
    </location>
</feature>
<gene>
    <name evidence="10" type="ORF">HG535_0B02500</name>
</gene>
<dbReference type="GO" id="GO:0005634">
    <property type="term" value="C:nucleus"/>
    <property type="evidence" value="ECO:0007669"/>
    <property type="project" value="UniProtKB-SubCell"/>
</dbReference>
<keyword evidence="7" id="KW-0539">Nucleus</keyword>
<protein>
    <recommendedName>
        <fullName evidence="5">Histone H2A.Z-specific chaperone CHZ1</fullName>
    </recommendedName>
    <alternativeName>
        <fullName evidence="4">Histone H2A.Z-specific chaperone chz1</fullName>
    </alternativeName>
</protein>
<name>A0A7H9AY31_ZYGMR</name>
<evidence type="ECO:0000256" key="5">
    <source>
        <dbReference type="ARBA" id="ARBA00019831"/>
    </source>
</evidence>
<evidence type="ECO:0000256" key="1">
    <source>
        <dbReference type="ARBA" id="ARBA00002212"/>
    </source>
</evidence>
<comment type="function">
    <text evidence="1">Forms a chaperone-bound H2A.Z-H2B complex that acts as a source for SWR1 complex-dependent H2A to H2A.Z histone replacement in chromatin.</text>
</comment>
<evidence type="ECO:0000259" key="9">
    <source>
        <dbReference type="SMART" id="SM01082"/>
    </source>
</evidence>
<comment type="similarity">
    <text evidence="3">Belongs to the CHZ1 family.</text>
</comment>
<accession>A0A7H9AY31</accession>
<feature type="compositionally biased region" description="Acidic residues" evidence="8">
    <location>
        <begin position="127"/>
        <end position="140"/>
    </location>
</feature>
<evidence type="ECO:0000256" key="2">
    <source>
        <dbReference type="ARBA" id="ARBA00004123"/>
    </source>
</evidence>
<dbReference type="OrthoDB" id="4174291at2759"/>
<dbReference type="GeneID" id="59234872"/>
<feature type="compositionally biased region" description="Acidic residues" evidence="8">
    <location>
        <begin position="83"/>
        <end position="92"/>
    </location>
</feature>
<dbReference type="Pfam" id="PF09649">
    <property type="entry name" value="CHZ"/>
    <property type="match status" value="1"/>
</dbReference>
<evidence type="ECO:0000313" key="11">
    <source>
        <dbReference type="Proteomes" id="UP000509704"/>
    </source>
</evidence>
<dbReference type="EMBL" id="CP058605">
    <property type="protein sequence ID" value="QLG71211.1"/>
    <property type="molecule type" value="Genomic_DNA"/>
</dbReference>
<dbReference type="Proteomes" id="UP000509704">
    <property type="component" value="Chromosome 2"/>
</dbReference>
<dbReference type="RefSeq" id="XP_037142939.1">
    <property type="nucleotide sequence ID" value="XM_037287044.1"/>
</dbReference>
<evidence type="ECO:0000313" key="10">
    <source>
        <dbReference type="EMBL" id="QLG71211.1"/>
    </source>
</evidence>
<evidence type="ECO:0000256" key="3">
    <source>
        <dbReference type="ARBA" id="ARBA00008057"/>
    </source>
</evidence>
<sequence>MSEEPKDKRALEKDNASSTADVKPKQKRRRRNYDDYDEAVAKEEKDSKANRKEKKSNGTSEGADDASDESEMDDAKLDALVGSDEEEEDLAEIDTSNIITAGRRTRGKIIDYKKTAEELESKNGTELQEETEEADDDFKE</sequence>
<comment type="subcellular location">
    <subcellularLocation>
        <location evidence="2">Nucleus</location>
    </subcellularLocation>
</comment>
<keyword evidence="11" id="KW-1185">Reference proteome</keyword>
<feature type="region of interest" description="Disordered" evidence="8">
    <location>
        <begin position="116"/>
        <end position="140"/>
    </location>
</feature>
<dbReference type="KEGG" id="zmk:HG535_0B02500"/>
<dbReference type="SMART" id="SM01082">
    <property type="entry name" value="CHZ"/>
    <property type="match status" value="1"/>
</dbReference>
<feature type="compositionally biased region" description="Acidic residues" evidence="8">
    <location>
        <begin position="62"/>
        <end position="72"/>
    </location>
</feature>
<organism evidence="10 11">
    <name type="scientific">Zygotorulaspora mrakii</name>
    <name type="common">Zygosaccharomyces mrakii</name>
    <dbReference type="NCBI Taxonomy" id="42260"/>
    <lineage>
        <taxon>Eukaryota</taxon>
        <taxon>Fungi</taxon>
        <taxon>Dikarya</taxon>
        <taxon>Ascomycota</taxon>
        <taxon>Saccharomycotina</taxon>
        <taxon>Saccharomycetes</taxon>
        <taxon>Saccharomycetales</taxon>
        <taxon>Saccharomycetaceae</taxon>
        <taxon>Zygotorulaspora</taxon>
    </lineage>
</organism>
<dbReference type="InterPro" id="IPR019098">
    <property type="entry name" value="Histone_chaperone_domain_CHZ"/>
</dbReference>
<feature type="compositionally biased region" description="Basic and acidic residues" evidence="8">
    <location>
        <begin position="39"/>
        <end position="50"/>
    </location>
</feature>
<evidence type="ECO:0000256" key="8">
    <source>
        <dbReference type="SAM" id="MobiDB-lite"/>
    </source>
</evidence>